<sequence length="78" mass="7995">MAKASRAKSSPAETAAVGAPVETGAKTYVVTETAPPRVAGKRVKAGDTITLTDDQARAELLALHIRPEAVEPPASNDA</sequence>
<dbReference type="Proteomes" id="UP000596351">
    <property type="component" value="Chromosome"/>
</dbReference>
<reference evidence="1 2" key="1">
    <citation type="submission" date="2018-09" db="EMBL/GenBank/DDBJ databases">
        <title>Rhizobium sp. MAE2-X.</title>
        <authorList>
            <person name="Lee Y."/>
            <person name="Jeon C.O."/>
        </authorList>
    </citation>
    <scope>NUCLEOTIDE SEQUENCE [LARGE SCALE GENOMIC DNA]</scope>
    <source>
        <strain evidence="1 2">MAE2-X</strain>
    </source>
</reference>
<evidence type="ECO:0000313" key="2">
    <source>
        <dbReference type="Proteomes" id="UP000596351"/>
    </source>
</evidence>
<gene>
    <name evidence="1" type="ORF">D4A92_19705</name>
</gene>
<proteinExistence type="predicted"/>
<organism evidence="1 2">
    <name type="scientific">Rhizobium rosettiformans</name>
    <dbReference type="NCBI Taxonomy" id="1368430"/>
    <lineage>
        <taxon>Bacteria</taxon>
        <taxon>Pseudomonadati</taxon>
        <taxon>Pseudomonadota</taxon>
        <taxon>Alphaproteobacteria</taxon>
        <taxon>Hyphomicrobiales</taxon>
        <taxon>Rhizobiaceae</taxon>
        <taxon>Rhizobium/Agrobacterium group</taxon>
        <taxon>Rhizobium</taxon>
    </lineage>
</organism>
<dbReference type="RefSeq" id="WP_203016746.1">
    <property type="nucleotide sequence ID" value="NZ_CP032405.1"/>
</dbReference>
<name>A0ABX7EZJ9_9HYPH</name>
<keyword evidence="2" id="KW-1185">Reference proteome</keyword>
<dbReference type="EMBL" id="CP032405">
    <property type="protein sequence ID" value="QRF53512.1"/>
    <property type="molecule type" value="Genomic_DNA"/>
</dbReference>
<accession>A0ABX7EZJ9</accession>
<evidence type="ECO:0000313" key="1">
    <source>
        <dbReference type="EMBL" id="QRF53512.1"/>
    </source>
</evidence>
<protein>
    <submittedName>
        <fullName evidence="1">Uncharacterized protein</fullName>
    </submittedName>
</protein>